<dbReference type="InterPro" id="IPR018097">
    <property type="entry name" value="EGF_Ca-bd_CS"/>
</dbReference>
<dbReference type="CDD" id="cd00053">
    <property type="entry name" value="EGF"/>
    <property type="match status" value="1"/>
</dbReference>
<dbReference type="Pfam" id="PF07645">
    <property type="entry name" value="EGF_CA"/>
    <property type="match status" value="1"/>
</dbReference>
<keyword evidence="6" id="KW-0472">Membrane</keyword>
<feature type="domain" description="EGF-like" evidence="8">
    <location>
        <begin position="1142"/>
        <end position="1180"/>
    </location>
</feature>
<comment type="caution">
    <text evidence="5">Lacks conserved residue(s) required for the propagation of feature annotation.</text>
</comment>
<accession>A0AAV9Y0J2</accession>
<evidence type="ECO:0000313" key="9">
    <source>
        <dbReference type="EMBL" id="KAK6590324.1"/>
    </source>
</evidence>
<feature type="signal peptide" evidence="7">
    <location>
        <begin position="1"/>
        <end position="20"/>
    </location>
</feature>
<dbReference type="InterPro" id="IPR000152">
    <property type="entry name" value="EGF-type_Asp/Asn_hydroxyl_site"/>
</dbReference>
<dbReference type="GO" id="GO:0005509">
    <property type="term" value="F:calcium ion binding"/>
    <property type="evidence" value="ECO:0007669"/>
    <property type="project" value="InterPro"/>
</dbReference>
<evidence type="ECO:0000256" key="4">
    <source>
        <dbReference type="ARBA" id="ARBA00023157"/>
    </source>
</evidence>
<dbReference type="EMBL" id="JAWDEY010000007">
    <property type="protein sequence ID" value="KAK6590324.1"/>
    <property type="molecule type" value="Genomic_DNA"/>
</dbReference>
<dbReference type="Gene3D" id="3.40.50.11970">
    <property type="match status" value="1"/>
</dbReference>
<keyword evidence="6" id="KW-1133">Transmembrane helix</keyword>
<evidence type="ECO:0000256" key="7">
    <source>
        <dbReference type="SAM" id="SignalP"/>
    </source>
</evidence>
<sequence length="1516" mass="174035">MIFNKVVIIVKIIILYFVVAYSCEKSEIFGKNYNQDYIKGKLDIIGSTSDINNINITSEIDNVENEKTINNIRKGEIENKRGINEWTIEKGKEYWNYQFMETGDSEIMGNYDLICSSIDKNQVLKKRYWTHLIFIHADNNLESMSLVDLGEMTSPVHVNSADYMHLVVYIDRCEDYTNKEVSAPIIACPESGLTNKTITQDKIKQNFTGAYVLYRFRLRDDLRVMFGKKFVWILLEDLGEVNSNSPNVLSNFISKNLDMFPSFYTALTLWNHGSAWAGFGDDHDSSDGIGMFLGDMYRGIKEGINRSNKAKSNSHSFKFDLIGFDACLMMQLDVLEIIGGLANYILASEDNEPGHGWNFRSINPITKRGSKEDEVQMFEASNEITNYRIATPLEYASRIVYGYSLHSDSYPLTLTLISTELFNVFSYNLYNLFTLLYSCGGESIGSIIKKSIFNSRKIENCDFVSLCSCFDLGDMLEQLRNYLSEDFNIDISVHELLALTLDSYYDMQVASVNLQEDEILYDNYDNDDVYMNENEVESENENWYFPSRWTGVSIYYPDFYNQVTCKKGSLARKLGKSYIKNRTSKWSNIIADILSDKSGHTCSLGIKSVEKIRQLDYDRGHIYTGDNVVSLNKTIISYNEDLTELILISRISEGVLSSQTLIMYPTNESIGKLLPISLLYPTKISKNNIVSIKYEPLTYFEISQVISDDKKIRNDDHIMKIMVSNITLMSGMEGDHYTSHFMYYDNIDEINTDKGIMAFLVFYNNLTTSLFLSTSEGMIEKDKNNGNGFLIPIIYYARIDPKNNSILDNLYNYLRALYSKFSNYLNNVTYPMIGINVLPRYDDISINSRKLNMITSIQKNKIFRWGKFDNKELEIQLTKKNAITNNEYENKLKSRVLINRYSETMNGYDELVTFGVGDIGSNYSNVCKEWIEDGICDIYCVNDEIDCDKILENRKKVKSEVARKNPTYNYFESKYIHVTCELGGGEGNECWQNSKCMNTGNIGIGNENPGTSDYHGYFTSKNNGIGVENNYNITVSKYNVEEKFIHKNYRGYCICNKGFKHQIVRLIDNINGNILYRHSCEDIDECSEQYRQYKTEEREQKEGDIYTGYNTNHAIYPTIERAREVSNVLSSSFSSIKKHILTSNGLKRPCHPLAVCINKIGGYECICKPGYHGDGKKSCVQNNVCEDDVYDKIFDTNNTDSNDKYVLHSKYIKTIGDDNKTSKIKECSLGLHCINEEYVNLMKSIVQDDLLSQKKADYCGCKQGYEYSVIKMKCVDIDECKDKKNGDKMNLCSEDSICKNTTGSYICSCPLGWIGNGYVCVPKEEERDIALNIQISGSYDKFIPFNYNNFKSIFKQSILDVLYDVKEEYIEIANIILDQDKNVVNIVVHFKKGMKTKKDDNHGINSSKHINLEKSIYFMNELRNSTSYWYRSTYIGANYGNMINKNRLKASTVYINKSSMINKLLLLTMSEKVYLLMNSSPYGKTIVILILLTVLFWIIVIVITVIFSIKANKINN</sequence>
<dbReference type="InterPro" id="IPR024731">
    <property type="entry name" value="NELL2-like_EGF"/>
</dbReference>
<keyword evidence="2 7" id="KW-0732">Signal</keyword>
<evidence type="ECO:0000313" key="10">
    <source>
        <dbReference type="Proteomes" id="UP001311799"/>
    </source>
</evidence>
<dbReference type="Pfam" id="PF03415">
    <property type="entry name" value="Peptidase_C11"/>
    <property type="match status" value="1"/>
</dbReference>
<dbReference type="FunFam" id="2.10.25.10:FF:000038">
    <property type="entry name" value="Fibrillin 2"/>
    <property type="match status" value="1"/>
</dbReference>
<dbReference type="SUPFAM" id="SSF57196">
    <property type="entry name" value="EGF/Laminin"/>
    <property type="match status" value="2"/>
</dbReference>
<keyword evidence="6" id="KW-0812">Transmembrane</keyword>
<evidence type="ECO:0000256" key="3">
    <source>
        <dbReference type="ARBA" id="ARBA00022737"/>
    </source>
</evidence>
<gene>
    <name evidence="9" type="ORF">RS030_162536</name>
</gene>
<dbReference type="PROSITE" id="PS01186">
    <property type="entry name" value="EGF_2"/>
    <property type="match status" value="2"/>
</dbReference>
<reference evidence="9 10" key="1">
    <citation type="submission" date="2023-10" db="EMBL/GenBank/DDBJ databases">
        <title>Comparative genomics analysis reveals potential genetic determinants of host preference in Cryptosporidium xiaoi.</title>
        <authorList>
            <person name="Xiao L."/>
            <person name="Li J."/>
        </authorList>
    </citation>
    <scope>NUCLEOTIDE SEQUENCE [LARGE SCALE GENOMIC DNA]</scope>
    <source>
        <strain evidence="9 10">52996</strain>
    </source>
</reference>
<feature type="transmembrane region" description="Helical" evidence="6">
    <location>
        <begin position="1486"/>
        <end position="1509"/>
    </location>
</feature>
<proteinExistence type="predicted"/>
<dbReference type="InterPro" id="IPR049883">
    <property type="entry name" value="NOTCH1_EGF-like"/>
</dbReference>
<protein>
    <submittedName>
        <fullName evidence="9">Extacellular with a signal peptide</fullName>
    </submittedName>
</protein>
<keyword evidence="4" id="KW-1015">Disulfide bond</keyword>
<dbReference type="InterPro" id="IPR000742">
    <property type="entry name" value="EGF"/>
</dbReference>
<dbReference type="InterPro" id="IPR005077">
    <property type="entry name" value="Peptidase_C11"/>
</dbReference>
<dbReference type="SMART" id="SM00179">
    <property type="entry name" value="EGF_CA"/>
    <property type="match status" value="2"/>
</dbReference>
<dbReference type="PROSITE" id="PS50026">
    <property type="entry name" value="EGF_3"/>
    <property type="match status" value="2"/>
</dbReference>
<dbReference type="Proteomes" id="UP001311799">
    <property type="component" value="Unassembled WGS sequence"/>
</dbReference>
<dbReference type="SMART" id="SM00181">
    <property type="entry name" value="EGF"/>
    <property type="match status" value="3"/>
</dbReference>
<evidence type="ECO:0000256" key="5">
    <source>
        <dbReference type="PROSITE-ProRule" id="PRU00076"/>
    </source>
</evidence>
<evidence type="ECO:0000256" key="1">
    <source>
        <dbReference type="ARBA" id="ARBA00022536"/>
    </source>
</evidence>
<dbReference type="PANTHER" id="PTHR37835:SF1">
    <property type="entry name" value="ALPHA-CLOSTRIPAIN"/>
    <property type="match status" value="1"/>
</dbReference>
<name>A0AAV9Y0J2_9CRYT</name>
<feature type="chain" id="PRO_5043508272" evidence="7">
    <location>
        <begin position="21"/>
        <end position="1516"/>
    </location>
</feature>
<comment type="caution">
    <text evidence="9">The sequence shown here is derived from an EMBL/GenBank/DDBJ whole genome shotgun (WGS) entry which is preliminary data.</text>
</comment>
<evidence type="ECO:0000256" key="6">
    <source>
        <dbReference type="SAM" id="Phobius"/>
    </source>
</evidence>
<dbReference type="Gene3D" id="2.10.25.10">
    <property type="entry name" value="Laminin"/>
    <property type="match status" value="2"/>
</dbReference>
<keyword evidence="10" id="KW-1185">Reference proteome</keyword>
<feature type="domain" description="EGF-like" evidence="8">
    <location>
        <begin position="1276"/>
        <end position="1321"/>
    </location>
</feature>
<dbReference type="PANTHER" id="PTHR37835">
    <property type="entry name" value="ALPHA-CLOSTRIPAIN"/>
    <property type="match status" value="1"/>
</dbReference>
<dbReference type="PROSITE" id="PS51257">
    <property type="entry name" value="PROKAR_LIPOPROTEIN"/>
    <property type="match status" value="1"/>
</dbReference>
<dbReference type="PROSITE" id="PS01187">
    <property type="entry name" value="EGF_CA"/>
    <property type="match status" value="1"/>
</dbReference>
<dbReference type="InterPro" id="IPR001881">
    <property type="entry name" value="EGF-like_Ca-bd_dom"/>
</dbReference>
<dbReference type="CDD" id="cd00054">
    <property type="entry name" value="EGF_CA"/>
    <property type="match status" value="1"/>
</dbReference>
<evidence type="ECO:0000259" key="8">
    <source>
        <dbReference type="PROSITE" id="PS50026"/>
    </source>
</evidence>
<organism evidence="9 10">
    <name type="scientific">Cryptosporidium xiaoi</name>
    <dbReference type="NCBI Taxonomy" id="659607"/>
    <lineage>
        <taxon>Eukaryota</taxon>
        <taxon>Sar</taxon>
        <taxon>Alveolata</taxon>
        <taxon>Apicomplexa</taxon>
        <taxon>Conoidasida</taxon>
        <taxon>Coccidia</taxon>
        <taxon>Eucoccidiorida</taxon>
        <taxon>Eimeriorina</taxon>
        <taxon>Cryptosporidiidae</taxon>
        <taxon>Cryptosporidium</taxon>
    </lineage>
</organism>
<dbReference type="PROSITE" id="PS00010">
    <property type="entry name" value="ASX_HYDROXYL"/>
    <property type="match status" value="2"/>
</dbReference>
<dbReference type="Pfam" id="PF12947">
    <property type="entry name" value="EGF_3"/>
    <property type="match status" value="1"/>
</dbReference>
<keyword evidence="1 5" id="KW-0245">EGF-like domain</keyword>
<keyword evidence="3" id="KW-0677">Repeat</keyword>
<evidence type="ECO:0000256" key="2">
    <source>
        <dbReference type="ARBA" id="ARBA00022729"/>
    </source>
</evidence>